<dbReference type="KEGG" id="ksn:43591044"/>
<feature type="compositionally biased region" description="Basic and acidic residues" evidence="1">
    <location>
        <begin position="191"/>
        <end position="239"/>
    </location>
</feature>
<dbReference type="GeneID" id="43591044"/>
<evidence type="ECO:0000313" key="3">
    <source>
        <dbReference type="Proteomes" id="UP000322225"/>
    </source>
</evidence>
<accession>A0AAJ8MUE4</accession>
<feature type="region of interest" description="Disordered" evidence="1">
    <location>
        <begin position="1"/>
        <end position="28"/>
    </location>
</feature>
<name>A0AAJ8MUE4_9TREE</name>
<evidence type="ECO:0000313" key="2">
    <source>
        <dbReference type="EMBL" id="WWD15732.1"/>
    </source>
</evidence>
<reference evidence="2" key="1">
    <citation type="submission" date="2017-08" db="EMBL/GenBank/DDBJ databases">
        <authorList>
            <person name="Cuomo C."/>
            <person name="Billmyre B."/>
            <person name="Heitman J."/>
        </authorList>
    </citation>
    <scope>NUCLEOTIDE SEQUENCE</scope>
    <source>
        <strain evidence="2">CBS 12478</strain>
    </source>
</reference>
<keyword evidence="3" id="KW-1185">Reference proteome</keyword>
<evidence type="ECO:0000256" key="1">
    <source>
        <dbReference type="SAM" id="MobiDB-lite"/>
    </source>
</evidence>
<organism evidence="2 3">
    <name type="scientific">Kwoniella shandongensis</name>
    <dbReference type="NCBI Taxonomy" id="1734106"/>
    <lineage>
        <taxon>Eukaryota</taxon>
        <taxon>Fungi</taxon>
        <taxon>Dikarya</taxon>
        <taxon>Basidiomycota</taxon>
        <taxon>Agaricomycotina</taxon>
        <taxon>Tremellomycetes</taxon>
        <taxon>Tremellales</taxon>
        <taxon>Cryptococcaceae</taxon>
        <taxon>Kwoniella</taxon>
    </lineage>
</organism>
<feature type="compositionally biased region" description="Basic and acidic residues" evidence="1">
    <location>
        <begin position="246"/>
        <end position="278"/>
    </location>
</feature>
<feature type="compositionally biased region" description="Acidic residues" evidence="1">
    <location>
        <begin position="301"/>
        <end position="311"/>
    </location>
</feature>
<dbReference type="RefSeq" id="XP_031858799.2">
    <property type="nucleotide sequence ID" value="XM_032006880.2"/>
</dbReference>
<reference evidence="2" key="2">
    <citation type="submission" date="2024-01" db="EMBL/GenBank/DDBJ databases">
        <title>Comparative genomics of Cryptococcus and Kwoniella reveals pathogenesis evolution and contrasting modes of karyotype evolution via chromosome fusion or intercentromeric recombination.</title>
        <authorList>
            <person name="Coelho M.A."/>
            <person name="David-Palma M."/>
            <person name="Shea T."/>
            <person name="Bowers K."/>
            <person name="McGinley-Smith S."/>
            <person name="Mohammad A.W."/>
            <person name="Gnirke A."/>
            <person name="Yurkov A.M."/>
            <person name="Nowrousian M."/>
            <person name="Sun S."/>
            <person name="Cuomo C.A."/>
            <person name="Heitman J."/>
        </authorList>
    </citation>
    <scope>NUCLEOTIDE SEQUENCE</scope>
    <source>
        <strain evidence="2">CBS 12478</strain>
    </source>
</reference>
<dbReference type="EMBL" id="CP144051">
    <property type="protein sequence ID" value="WWD15732.1"/>
    <property type="molecule type" value="Genomic_DNA"/>
</dbReference>
<dbReference type="Proteomes" id="UP000322225">
    <property type="component" value="Chromosome 1"/>
</dbReference>
<proteinExistence type="predicted"/>
<feature type="compositionally biased region" description="Polar residues" evidence="1">
    <location>
        <begin position="280"/>
        <end position="289"/>
    </location>
</feature>
<gene>
    <name evidence="2" type="ORF">CI109_100154</name>
</gene>
<dbReference type="AlphaFoldDB" id="A0AAJ8MUE4"/>
<sequence length="311" mass="35055">MQYGQVNDAAPGSQLNTDEEAVSSSARVTLSVSHPRANYLFNLCTMTSGSSPSNTVPFPLPIPLPRGNWASFYSNPPLQAPVTNSSPSSAANVSREYFDHLVRSYEELQHQIAQTNLTVTNPQRRLAMTQDQADANAAGWDEEKQKFKAESVLPSDFNGVSSSNEDLKAQIEKIRSENEDLRKANKTLKSENEVLKNKSRTIKSENEGVKKQDMTLKTEKKPRERENKSLKFSSEDLKKENKKIKISHDNTDFDRHQISAHSARLDSHSTKRDRRLESGHQASASTSTYLPDELEAKDVQENDYDYDDYGW</sequence>
<protein>
    <submittedName>
        <fullName evidence="2">Uncharacterized protein</fullName>
    </submittedName>
</protein>
<feature type="region of interest" description="Disordered" evidence="1">
    <location>
        <begin position="191"/>
        <end position="311"/>
    </location>
</feature>